<feature type="compositionally biased region" description="Basic and acidic residues" evidence="1">
    <location>
        <begin position="125"/>
        <end position="137"/>
    </location>
</feature>
<comment type="caution">
    <text evidence="2">The sequence shown here is derived from an EMBL/GenBank/DDBJ whole genome shotgun (WGS) entry which is preliminary data.</text>
</comment>
<feature type="region of interest" description="Disordered" evidence="1">
    <location>
        <begin position="114"/>
        <end position="186"/>
    </location>
</feature>
<organism evidence="2 3">
    <name type="scientific">Brassica cretica</name>
    <name type="common">Mustard</name>
    <dbReference type="NCBI Taxonomy" id="69181"/>
    <lineage>
        <taxon>Eukaryota</taxon>
        <taxon>Viridiplantae</taxon>
        <taxon>Streptophyta</taxon>
        <taxon>Embryophyta</taxon>
        <taxon>Tracheophyta</taxon>
        <taxon>Spermatophyta</taxon>
        <taxon>Magnoliopsida</taxon>
        <taxon>eudicotyledons</taxon>
        <taxon>Gunneridae</taxon>
        <taxon>Pentapetalae</taxon>
        <taxon>rosids</taxon>
        <taxon>malvids</taxon>
        <taxon>Brassicales</taxon>
        <taxon>Brassicaceae</taxon>
        <taxon>Brassiceae</taxon>
        <taxon>Brassica</taxon>
    </lineage>
</organism>
<protein>
    <recommendedName>
        <fullName evidence="4">DUF287 domain-containing protein</fullName>
    </recommendedName>
</protein>
<dbReference type="Proteomes" id="UP000266723">
    <property type="component" value="Unassembled WGS sequence"/>
</dbReference>
<evidence type="ECO:0000313" key="3">
    <source>
        <dbReference type="Proteomes" id="UP000266723"/>
    </source>
</evidence>
<proteinExistence type="predicted"/>
<name>A0ABQ7DC65_BRACR</name>
<sequence>MMDNQFGIYQIDDDTLSELEQQVDFVDIQTLKNKYPIPNPDSFTQNYDATVGSRRGRAKFRLNQAFTGNRKLATDLNGKINIIYNELMRKFNALNEYIKRLDGQVSENATTIKRAAGRLPGRTDANQKLEETGENRSRPIILDDPNTESETPREKELPNTEEAAIDLEEEEEELEEDVEIDRQERTNVDRHATVNIDRQCENNVN</sequence>
<evidence type="ECO:0000256" key="1">
    <source>
        <dbReference type="SAM" id="MobiDB-lite"/>
    </source>
</evidence>
<evidence type="ECO:0000313" key="2">
    <source>
        <dbReference type="EMBL" id="KAF3568833.1"/>
    </source>
</evidence>
<evidence type="ECO:0008006" key="4">
    <source>
        <dbReference type="Google" id="ProtNLM"/>
    </source>
</evidence>
<feature type="compositionally biased region" description="Acidic residues" evidence="1">
    <location>
        <begin position="163"/>
        <end position="179"/>
    </location>
</feature>
<reference evidence="2 3" key="1">
    <citation type="journal article" date="2020" name="BMC Genomics">
        <title>Intraspecific diversification of the crop wild relative Brassica cretica Lam. using demographic model selection.</title>
        <authorList>
            <person name="Kioukis A."/>
            <person name="Michalopoulou V.A."/>
            <person name="Briers L."/>
            <person name="Pirintsos S."/>
            <person name="Studholme D.J."/>
            <person name="Pavlidis P."/>
            <person name="Sarris P.F."/>
        </authorList>
    </citation>
    <scope>NUCLEOTIDE SEQUENCE [LARGE SCALE GENOMIC DNA]</scope>
    <source>
        <strain evidence="3">cv. PFS-1207/04</strain>
    </source>
</reference>
<accession>A0ABQ7DC65</accession>
<dbReference type="EMBL" id="QGKV02000759">
    <property type="protein sequence ID" value="KAF3568833.1"/>
    <property type="molecule type" value="Genomic_DNA"/>
</dbReference>
<keyword evidence="3" id="KW-1185">Reference proteome</keyword>
<gene>
    <name evidence="2" type="ORF">DY000_02016045</name>
</gene>